<feature type="compositionally biased region" description="Acidic residues" evidence="1">
    <location>
        <begin position="363"/>
        <end position="381"/>
    </location>
</feature>
<feature type="region of interest" description="Disordered" evidence="1">
    <location>
        <begin position="362"/>
        <end position="392"/>
    </location>
</feature>
<comment type="caution">
    <text evidence="2">The sequence shown here is derived from an EMBL/GenBank/DDBJ whole genome shotgun (WGS) entry which is preliminary data.</text>
</comment>
<keyword evidence="3" id="KW-1185">Reference proteome</keyword>
<protein>
    <submittedName>
        <fullName evidence="2">Uncharacterized protein</fullName>
    </submittedName>
</protein>
<feature type="compositionally biased region" description="Low complexity" evidence="1">
    <location>
        <begin position="14"/>
        <end position="24"/>
    </location>
</feature>
<sequence>MNKTVSSQSIKRPGSAIAGASGSGSKKRSRRLVEIPEDVWLEALKSLSGMKWSKMRLVSRELSGVVQRNVSRLPLAIIDYAAMLLKKRNRIEPKIIVADSPISPNAQWFQNGGIALDAPADIQLAKAVIAADLKEKWCVDLCVLGPDQEKKLKKYEKGQPWFSGNEWLCGRQFKSKVLFYGEFNPLRSRSSAASLAFFLKLLSDPSTFVGELWMYAFDKKLKGILFAGEEERYIRCGTFTLMGKFTSADQECESILWMEKNVQADTIKFHAKNVDCENSEFCDAISNYILGASWTSANQVVNLGDVEGIYAFFKSLIKKFRTVPAVQSTFPIVVFFGFIMTESLRDPLKHLLYKESKVKEKLEDAEDDEDPENSDDEDESEDSKKDENYIISSESNQMRVELFRKIYSPSNAWYPVYHEYYYGVRITMEARK</sequence>
<dbReference type="Proteomes" id="UP001201812">
    <property type="component" value="Unassembled WGS sequence"/>
</dbReference>
<evidence type="ECO:0000313" key="2">
    <source>
        <dbReference type="EMBL" id="KAI1700439.1"/>
    </source>
</evidence>
<evidence type="ECO:0000313" key="3">
    <source>
        <dbReference type="Proteomes" id="UP001201812"/>
    </source>
</evidence>
<feature type="compositionally biased region" description="Polar residues" evidence="1">
    <location>
        <begin position="1"/>
        <end position="10"/>
    </location>
</feature>
<accession>A0AAD4QZN3</accession>
<dbReference type="AlphaFoldDB" id="A0AAD4QZN3"/>
<evidence type="ECO:0000256" key="1">
    <source>
        <dbReference type="SAM" id="MobiDB-lite"/>
    </source>
</evidence>
<dbReference type="EMBL" id="JAKKPZ010000145">
    <property type="protein sequence ID" value="KAI1700439.1"/>
    <property type="molecule type" value="Genomic_DNA"/>
</dbReference>
<proteinExistence type="predicted"/>
<organism evidence="2 3">
    <name type="scientific">Ditylenchus destructor</name>
    <dbReference type="NCBI Taxonomy" id="166010"/>
    <lineage>
        <taxon>Eukaryota</taxon>
        <taxon>Metazoa</taxon>
        <taxon>Ecdysozoa</taxon>
        <taxon>Nematoda</taxon>
        <taxon>Chromadorea</taxon>
        <taxon>Rhabditida</taxon>
        <taxon>Tylenchina</taxon>
        <taxon>Tylenchomorpha</taxon>
        <taxon>Sphaerularioidea</taxon>
        <taxon>Anguinidae</taxon>
        <taxon>Anguininae</taxon>
        <taxon>Ditylenchus</taxon>
    </lineage>
</organism>
<gene>
    <name evidence="2" type="ORF">DdX_16722</name>
</gene>
<name>A0AAD4QZN3_9BILA</name>
<reference evidence="2" key="1">
    <citation type="submission" date="2022-01" db="EMBL/GenBank/DDBJ databases">
        <title>Genome Sequence Resource for Two Populations of Ditylenchus destructor, the Migratory Endoparasitic Phytonematode.</title>
        <authorList>
            <person name="Zhang H."/>
            <person name="Lin R."/>
            <person name="Xie B."/>
        </authorList>
    </citation>
    <scope>NUCLEOTIDE SEQUENCE</scope>
    <source>
        <strain evidence="2">BazhouSP</strain>
    </source>
</reference>
<feature type="region of interest" description="Disordered" evidence="1">
    <location>
        <begin position="1"/>
        <end position="24"/>
    </location>
</feature>